<reference evidence="3 4" key="1">
    <citation type="submission" date="2018-04" db="EMBL/GenBank/DDBJ databases">
        <authorList>
            <person name="Hagen T."/>
        </authorList>
    </citation>
    <scope>NUCLEOTIDE SEQUENCE [LARGE SCALE GENOMIC DNA]</scope>
    <source>
        <strain evidence="3 4">TPD7009</strain>
    </source>
</reference>
<keyword evidence="2" id="KW-0472">Membrane</keyword>
<evidence type="ECO:0000313" key="3">
    <source>
        <dbReference type="EMBL" id="PVE57150.1"/>
    </source>
</evidence>
<dbReference type="RefSeq" id="WP_116491953.1">
    <property type="nucleotide sequence ID" value="NZ_QDFR01000001.1"/>
</dbReference>
<evidence type="ECO:0000256" key="1">
    <source>
        <dbReference type="SAM" id="Coils"/>
    </source>
</evidence>
<dbReference type="EMBL" id="QDFR01000001">
    <property type="protein sequence ID" value="PVE57150.1"/>
    <property type="molecule type" value="Genomic_DNA"/>
</dbReference>
<feature type="coiled-coil region" evidence="1">
    <location>
        <begin position="48"/>
        <end position="75"/>
    </location>
</feature>
<dbReference type="AlphaFoldDB" id="A0AA92C756"/>
<dbReference type="Proteomes" id="UP000244335">
    <property type="component" value="Unassembled WGS sequence"/>
</dbReference>
<evidence type="ECO:0000256" key="2">
    <source>
        <dbReference type="SAM" id="Phobius"/>
    </source>
</evidence>
<feature type="transmembrane region" description="Helical" evidence="2">
    <location>
        <begin position="12"/>
        <end position="31"/>
    </location>
</feature>
<proteinExistence type="predicted"/>
<keyword evidence="2" id="KW-0812">Transmembrane</keyword>
<accession>A0AA92C756</accession>
<comment type="caution">
    <text evidence="3">The sequence shown here is derived from an EMBL/GenBank/DDBJ whole genome shotgun (WGS) entry which is preliminary data.</text>
</comment>
<gene>
    <name evidence="3" type="ORF">DC430_05345</name>
</gene>
<keyword evidence="1" id="KW-0175">Coiled coil</keyword>
<keyword evidence="2" id="KW-1133">Transmembrane helix</keyword>
<protein>
    <submittedName>
        <fullName evidence="3">Uncharacterized protein</fullName>
    </submittedName>
</protein>
<name>A0AA92C756_RHIRH</name>
<evidence type="ECO:0000313" key="4">
    <source>
        <dbReference type="Proteomes" id="UP000244335"/>
    </source>
</evidence>
<sequence length="127" mass="14120">MSVFFPTSLLGRIAALIIAILLVLGGFRLWLSAHDAALLKGYVLLSEKTAAEAKAAELERQRNAAALALEDYRKRAAADALAQQALEAQLEEAIRNDNQKMDDGDYRWSDADRLWLCRQRGEADCSR</sequence>
<organism evidence="3 4">
    <name type="scientific">Rhizobium rhizogenes</name>
    <name type="common">Agrobacterium rhizogenes</name>
    <dbReference type="NCBI Taxonomy" id="359"/>
    <lineage>
        <taxon>Bacteria</taxon>
        <taxon>Pseudomonadati</taxon>
        <taxon>Pseudomonadota</taxon>
        <taxon>Alphaproteobacteria</taxon>
        <taxon>Hyphomicrobiales</taxon>
        <taxon>Rhizobiaceae</taxon>
        <taxon>Rhizobium/Agrobacterium group</taxon>
        <taxon>Rhizobium</taxon>
    </lineage>
</organism>